<keyword evidence="2" id="KW-1185">Reference proteome</keyword>
<dbReference type="GeneID" id="68311387"/>
<evidence type="ECO:0000313" key="2">
    <source>
        <dbReference type="Proteomes" id="UP000827133"/>
    </source>
</evidence>
<proteinExistence type="predicted"/>
<reference evidence="1" key="1">
    <citation type="journal article" date="2021" name="Mol. Plant Microbe Interact.">
        <title>Telomere to telomere genome assembly of Fusarium musae F31, causal agent of crown rot disease of banana.</title>
        <authorList>
            <person name="Degradi L."/>
            <person name="Tava V."/>
            <person name="Kunova A."/>
            <person name="Cortesi P."/>
            <person name="Saracchi M."/>
            <person name="Pasquali M."/>
        </authorList>
    </citation>
    <scope>NUCLEOTIDE SEQUENCE</scope>
    <source>
        <strain evidence="1">F31</strain>
    </source>
</reference>
<dbReference type="KEGG" id="fmu:J7337_003530"/>
<dbReference type="AlphaFoldDB" id="A0A9P8DKJ4"/>
<comment type="caution">
    <text evidence="1">The sequence shown here is derived from an EMBL/GenBank/DDBJ whole genome shotgun (WGS) entry which is preliminary data.</text>
</comment>
<accession>A0A9P8DKJ4</accession>
<sequence length="181" mass="20914">MLIESATTTRPRRSITERQRKLCNPEMRPLLEWELKAEVACAKELHAQPDFDKLLTRFRETKTRVAFSLEGLDIAALMRHQANSRPGTGKLSPTIFMEECDFHDENRIACLVAKIKPKVSEQLRNQTDKEMLEHRKALLACFDWRNNSVLKSSTPFFPGTLGKCKECHRETQRSERSKVAD</sequence>
<dbReference type="Proteomes" id="UP000827133">
    <property type="component" value="Unassembled WGS sequence"/>
</dbReference>
<name>A0A9P8DKJ4_9HYPO</name>
<gene>
    <name evidence="1" type="ORF">J7337_003530</name>
</gene>
<dbReference type="EMBL" id="JAHBCI010000003">
    <property type="protein sequence ID" value="KAG9503579.1"/>
    <property type="molecule type" value="Genomic_DNA"/>
</dbReference>
<organism evidence="1 2">
    <name type="scientific">Fusarium musae</name>
    <dbReference type="NCBI Taxonomy" id="1042133"/>
    <lineage>
        <taxon>Eukaryota</taxon>
        <taxon>Fungi</taxon>
        <taxon>Dikarya</taxon>
        <taxon>Ascomycota</taxon>
        <taxon>Pezizomycotina</taxon>
        <taxon>Sordariomycetes</taxon>
        <taxon>Hypocreomycetidae</taxon>
        <taxon>Hypocreales</taxon>
        <taxon>Nectriaceae</taxon>
        <taxon>Fusarium</taxon>
    </lineage>
</organism>
<dbReference type="RefSeq" id="XP_044682579.1">
    <property type="nucleotide sequence ID" value="XM_044821246.1"/>
</dbReference>
<protein>
    <submittedName>
        <fullName evidence="1">Uncharacterized protein</fullName>
    </submittedName>
</protein>
<evidence type="ECO:0000313" key="1">
    <source>
        <dbReference type="EMBL" id="KAG9503579.1"/>
    </source>
</evidence>